<dbReference type="InterPro" id="IPR025282">
    <property type="entry name" value="DUF4214"/>
</dbReference>
<evidence type="ECO:0000313" key="4">
    <source>
        <dbReference type="EMBL" id="MBB5700156.1"/>
    </source>
</evidence>
<dbReference type="PROSITE" id="PS00330">
    <property type="entry name" value="HEMOLYSIN_CALCIUM"/>
    <property type="match status" value="4"/>
</dbReference>
<dbReference type="Pfam" id="PF00353">
    <property type="entry name" value="HemolysinCabind"/>
    <property type="match status" value="2"/>
</dbReference>
<accession>A0A7W9EL01</accession>
<evidence type="ECO:0000313" key="5">
    <source>
        <dbReference type="Proteomes" id="UP000557739"/>
    </source>
</evidence>
<protein>
    <submittedName>
        <fullName evidence="4">Ca2+-binding RTX toxin-like protein</fullName>
    </submittedName>
</protein>
<reference evidence="4 5" key="1">
    <citation type="submission" date="2020-08" db="EMBL/GenBank/DDBJ databases">
        <title>Genomic Encyclopedia of Type Strains, Phase IV (KMG-IV): sequencing the most valuable type-strain genomes for metagenomic binning, comparative biology and taxonomic classification.</title>
        <authorList>
            <person name="Goeker M."/>
        </authorList>
    </citation>
    <scope>NUCLEOTIDE SEQUENCE [LARGE SCALE GENOMIC DNA]</scope>
    <source>
        <strain evidence="4 5">DSM 27244</strain>
    </source>
</reference>
<dbReference type="PRINTS" id="PR00313">
    <property type="entry name" value="CABNDNGRPT"/>
</dbReference>
<evidence type="ECO:0000259" key="3">
    <source>
        <dbReference type="Pfam" id="PF13946"/>
    </source>
</evidence>
<dbReference type="EMBL" id="JACIJJ010000008">
    <property type="protein sequence ID" value="MBB5700156.1"/>
    <property type="molecule type" value="Genomic_DNA"/>
</dbReference>
<evidence type="ECO:0000256" key="2">
    <source>
        <dbReference type="ARBA" id="ARBA00022525"/>
    </source>
</evidence>
<gene>
    <name evidence="4" type="ORF">FHR19_003538</name>
</gene>
<dbReference type="PANTHER" id="PTHR38340">
    <property type="entry name" value="S-LAYER PROTEIN"/>
    <property type="match status" value="1"/>
</dbReference>
<dbReference type="InterPro" id="IPR011049">
    <property type="entry name" value="Serralysin-like_metalloprot_C"/>
</dbReference>
<dbReference type="InterPro" id="IPR018511">
    <property type="entry name" value="Hemolysin-typ_Ca-bd_CS"/>
</dbReference>
<feature type="domain" description="DUF4214" evidence="3">
    <location>
        <begin position="391"/>
        <end position="457"/>
    </location>
</feature>
<keyword evidence="5" id="KW-1185">Reference proteome</keyword>
<dbReference type="GO" id="GO:0005576">
    <property type="term" value="C:extracellular region"/>
    <property type="evidence" value="ECO:0007669"/>
    <property type="project" value="UniProtKB-SubCell"/>
</dbReference>
<comment type="caution">
    <text evidence="4">The sequence shown here is derived from an EMBL/GenBank/DDBJ whole genome shotgun (WGS) entry which is preliminary data.</text>
</comment>
<proteinExistence type="predicted"/>
<dbReference type="AlphaFoldDB" id="A0A7W9EL01"/>
<dbReference type="GO" id="GO:0005509">
    <property type="term" value="F:calcium ion binding"/>
    <property type="evidence" value="ECO:0007669"/>
    <property type="project" value="InterPro"/>
</dbReference>
<dbReference type="SUPFAM" id="SSF51120">
    <property type="entry name" value="beta-Roll"/>
    <property type="match status" value="2"/>
</dbReference>
<organism evidence="4 5">
    <name type="scientific">Sphingomonas yantingensis</name>
    <dbReference type="NCBI Taxonomy" id="1241761"/>
    <lineage>
        <taxon>Bacteria</taxon>
        <taxon>Pseudomonadati</taxon>
        <taxon>Pseudomonadota</taxon>
        <taxon>Alphaproteobacteria</taxon>
        <taxon>Sphingomonadales</taxon>
        <taxon>Sphingomonadaceae</taxon>
        <taxon>Sphingomonas</taxon>
    </lineage>
</organism>
<name>A0A7W9EL01_9SPHN</name>
<dbReference type="InterPro" id="IPR001343">
    <property type="entry name" value="Hemolysn_Ca-bd"/>
</dbReference>
<dbReference type="PANTHER" id="PTHR38340:SF1">
    <property type="entry name" value="S-LAYER PROTEIN"/>
    <property type="match status" value="1"/>
</dbReference>
<dbReference type="InterPro" id="IPR050557">
    <property type="entry name" value="RTX_toxin/Mannuronan_C5-epim"/>
</dbReference>
<feature type="domain" description="DUF4214" evidence="3">
    <location>
        <begin position="531"/>
        <end position="582"/>
    </location>
</feature>
<dbReference type="Proteomes" id="UP000557739">
    <property type="component" value="Unassembled WGS sequence"/>
</dbReference>
<dbReference type="Pfam" id="PF13946">
    <property type="entry name" value="DUF4214"/>
    <property type="match status" value="3"/>
</dbReference>
<dbReference type="Gene3D" id="2.150.10.10">
    <property type="entry name" value="Serralysin-like metalloprotease, C-terminal"/>
    <property type="match status" value="2"/>
</dbReference>
<keyword evidence="2" id="KW-0964">Secreted</keyword>
<feature type="domain" description="DUF4214" evidence="3">
    <location>
        <begin position="478"/>
        <end position="524"/>
    </location>
</feature>
<dbReference type="InterPro" id="IPR038255">
    <property type="entry name" value="PBS_linker_sf"/>
</dbReference>
<dbReference type="Gene3D" id="1.10.3130.20">
    <property type="entry name" value="Phycobilisome linker domain"/>
    <property type="match status" value="2"/>
</dbReference>
<sequence length="594" mass="61869">MTGTDGEDVIYGFAGDDTIDGVLGADQLYGGAGNDLFRFSAVQFSSPAPTAVGLIDGGDDFDTIDLRSVSPVVLGTIQNGPGRYVAGIYVGSQKYEIANVERVLLGSGNDWVSLPSSIVGLEVRTGGGNDDVFVSVGIDLFLDDGDDTAFLSGFTNGSYTSGSIDGGTGTDLLKTNIGFVVEMGKGFATSFGARFTISGFENLEMNTYSIRAEGHGDDRANVMTAAASTRNDDVGVLFDGAGGDDTITGSRFADELYGGSGDDRIDGGDGDDRLFGGAGNDVLQGGAGNDAIDGGAGFDRAAYTGLYRTYAPSVANGTLTVRGGGSEGTDTLTGVESVTFRDGVFQIDPDAAFAQVLRVYDTVLGRAPDPVGLDYYVDRMEDAKVLLAAVANEIAGSKEFQEATGGLSNAAFVDYVYEHALRRAPDAGGKAYYTEALNNGMTRGAFVVDLSESAEHRGLTASLVAKGFFNTDDTFQSVALLYDGFTNRLPDAGGLTYYAERVKAGVMTLAQVTAEFAGSSEFAAAIAGKNNGQIVDYIYQNSLDRAPDAGGRAFYTDQLDKGASAAAVLQDVALSVEHYNLFSAHILQGIDVIV</sequence>
<evidence type="ECO:0000256" key="1">
    <source>
        <dbReference type="ARBA" id="ARBA00004613"/>
    </source>
</evidence>
<comment type="subcellular location">
    <subcellularLocation>
        <location evidence="1">Secreted</location>
    </subcellularLocation>
</comment>